<dbReference type="InterPro" id="IPR013216">
    <property type="entry name" value="Methyltransf_11"/>
</dbReference>
<dbReference type="PANTHER" id="PTHR43861:SF1">
    <property type="entry name" value="TRANS-ACONITATE 2-METHYLTRANSFERASE"/>
    <property type="match status" value="1"/>
</dbReference>
<dbReference type="InterPro" id="IPR029063">
    <property type="entry name" value="SAM-dependent_MTases_sf"/>
</dbReference>
<dbReference type="AlphaFoldDB" id="A0A829YF21"/>
<dbReference type="Pfam" id="PF08241">
    <property type="entry name" value="Methyltransf_11"/>
    <property type="match status" value="1"/>
</dbReference>
<protein>
    <recommendedName>
        <fullName evidence="1">Methyltransferase type 11 domain-containing protein</fullName>
    </recommendedName>
</protein>
<accession>A0A829YF21</accession>
<dbReference type="PANTHER" id="PTHR43861">
    <property type="entry name" value="TRANS-ACONITATE 2-METHYLTRANSFERASE-RELATED"/>
    <property type="match status" value="1"/>
</dbReference>
<gene>
    <name evidence="2" type="ORF">GCM10011487_40150</name>
</gene>
<comment type="caution">
    <text evidence="2">The sequence shown here is derived from an EMBL/GenBank/DDBJ whole genome shotgun (WGS) entry which is preliminary data.</text>
</comment>
<reference evidence="3" key="1">
    <citation type="submission" date="2020-01" db="EMBL/GenBank/DDBJ databases">
        <title>'Steroidobacter agaridevorans' sp. nov., agar-degrading bacteria isolated from rhizosphere soils.</title>
        <authorList>
            <person name="Ikenaga M."/>
            <person name="Kataoka M."/>
            <person name="Murouchi A."/>
            <person name="Katsuragi S."/>
            <person name="Sakai M."/>
        </authorList>
    </citation>
    <scope>NUCLEOTIDE SEQUENCE [LARGE SCALE GENOMIC DNA]</scope>
    <source>
        <strain evidence="3">YU21-B</strain>
    </source>
</reference>
<keyword evidence="3" id="KW-1185">Reference proteome</keyword>
<dbReference type="GO" id="GO:0008757">
    <property type="term" value="F:S-adenosylmethionine-dependent methyltransferase activity"/>
    <property type="evidence" value="ECO:0007669"/>
    <property type="project" value="InterPro"/>
</dbReference>
<dbReference type="SUPFAM" id="SSF53335">
    <property type="entry name" value="S-adenosyl-L-methionine-dependent methyltransferases"/>
    <property type="match status" value="1"/>
</dbReference>
<dbReference type="Proteomes" id="UP000445000">
    <property type="component" value="Unassembled WGS sequence"/>
</dbReference>
<feature type="domain" description="Methyltransferase type 11" evidence="1">
    <location>
        <begin position="81"/>
        <end position="181"/>
    </location>
</feature>
<evidence type="ECO:0000259" key="1">
    <source>
        <dbReference type="Pfam" id="PF08241"/>
    </source>
</evidence>
<organism evidence="2 3">
    <name type="scientific">Steroidobacter agaridevorans</name>
    <dbReference type="NCBI Taxonomy" id="2695856"/>
    <lineage>
        <taxon>Bacteria</taxon>
        <taxon>Pseudomonadati</taxon>
        <taxon>Pseudomonadota</taxon>
        <taxon>Gammaproteobacteria</taxon>
        <taxon>Steroidobacterales</taxon>
        <taxon>Steroidobacteraceae</taxon>
        <taxon>Steroidobacter</taxon>
    </lineage>
</organism>
<proteinExistence type="predicted"/>
<evidence type="ECO:0000313" key="2">
    <source>
        <dbReference type="EMBL" id="GFE82015.1"/>
    </source>
</evidence>
<name>A0A829YF21_9GAMM</name>
<evidence type="ECO:0000313" key="3">
    <source>
        <dbReference type="Proteomes" id="UP000445000"/>
    </source>
</evidence>
<dbReference type="CDD" id="cd02440">
    <property type="entry name" value="AdoMet_MTases"/>
    <property type="match status" value="1"/>
</dbReference>
<dbReference type="EMBL" id="BLJN01000004">
    <property type="protein sequence ID" value="GFE82015.1"/>
    <property type="molecule type" value="Genomic_DNA"/>
</dbReference>
<dbReference type="Gene3D" id="3.40.50.150">
    <property type="entry name" value="Vaccinia Virus protein VP39"/>
    <property type="match status" value="1"/>
</dbReference>
<dbReference type="RefSeq" id="WP_161813697.1">
    <property type="nucleotide sequence ID" value="NZ_BLJN01000004.1"/>
</dbReference>
<sequence length="326" mass="37065">MQTESDATLAAEAHAFDRQIEERVAHGHIPDLRTCRPCDWFYNNPWRRPAYVQLDFGEQFELINAAIHEHTHPADGPPKVLEVGCGPGYLSLELARAGSEVTGLDLSPKCVQIAERFAAEDPFASSRAPLHYVAGDFQQSPAMPEDWFDAVVFLGALHHFPDQSATLDRAARLLKHDGIIVAHEPVRDRVTRGNAVFVHLLRVLCSAQKGFYKDYPVPADAATREREFERLFAEMRYESDDGGNLQSVNDNEAGYAEMYPALTARFEQLSFDWRYAFFHELIGGLRFDEQLNESLAHYLREIDRELCRLEVLSATEFFFVGRHKSH</sequence>